<dbReference type="FunFam" id="3.10.20.90:FF:000469">
    <property type="entry name" value="Polyubiquitin-C"/>
    <property type="match status" value="1"/>
</dbReference>
<dbReference type="InterPro" id="IPR019954">
    <property type="entry name" value="Ubiquitin_CS"/>
</dbReference>
<dbReference type="Gene3D" id="3.10.20.90">
    <property type="entry name" value="Phosphatidylinositol 3-kinase Catalytic Subunit, Chain A, domain 1"/>
    <property type="match status" value="6"/>
</dbReference>
<dbReference type="GO" id="GO:0005737">
    <property type="term" value="C:cytoplasm"/>
    <property type="evidence" value="ECO:0007669"/>
    <property type="project" value="UniProtKB-SubCell"/>
</dbReference>
<dbReference type="Proteomes" id="UP001157418">
    <property type="component" value="Unassembled WGS sequence"/>
</dbReference>
<evidence type="ECO:0000256" key="4">
    <source>
        <dbReference type="ARBA" id="ARBA00022490"/>
    </source>
</evidence>
<comment type="caution">
    <text evidence="11">The sequence shown here is derived from an EMBL/GenBank/DDBJ whole genome shotgun (WGS) entry which is preliminary data.</text>
</comment>
<dbReference type="EMBL" id="CAKMRJ010002223">
    <property type="protein sequence ID" value="CAH1427198.1"/>
    <property type="molecule type" value="Genomic_DNA"/>
</dbReference>
<evidence type="ECO:0000256" key="9">
    <source>
        <dbReference type="ARBA" id="ARBA00023242"/>
    </source>
</evidence>
<comment type="subcellular location">
    <subcellularLocation>
        <location evidence="2">Cytoplasm</location>
    </subcellularLocation>
    <subcellularLocation>
        <location evidence="1">Nucleus</location>
    </subcellularLocation>
</comment>
<protein>
    <recommendedName>
        <fullName evidence="10">Ubiquitin-like domain-containing protein</fullName>
    </recommendedName>
</protein>
<proteinExistence type="inferred from homology"/>
<dbReference type="Pfam" id="PF00240">
    <property type="entry name" value="ubiquitin"/>
    <property type="match status" value="6"/>
</dbReference>
<dbReference type="CDD" id="cd01803">
    <property type="entry name" value="Ubl_ubiquitin"/>
    <property type="match status" value="1"/>
</dbReference>
<feature type="domain" description="Ubiquitin-like" evidence="10">
    <location>
        <begin position="1"/>
        <end position="76"/>
    </location>
</feature>
<feature type="domain" description="Ubiquitin-like" evidence="10">
    <location>
        <begin position="309"/>
        <end position="385"/>
    </location>
</feature>
<dbReference type="PROSITE" id="PS50053">
    <property type="entry name" value="UBIQUITIN_2"/>
    <property type="match status" value="6"/>
</dbReference>
<keyword evidence="5" id="KW-1017">Isopeptide bond</keyword>
<dbReference type="InterPro" id="IPR019956">
    <property type="entry name" value="Ubiquitin_dom"/>
</dbReference>
<evidence type="ECO:0000256" key="6">
    <source>
        <dbReference type="ARBA" id="ARBA00022737"/>
    </source>
</evidence>
<dbReference type="InterPro" id="IPR000626">
    <property type="entry name" value="Ubiquitin-like_dom"/>
</dbReference>
<dbReference type="PANTHER" id="PTHR10666">
    <property type="entry name" value="UBIQUITIN"/>
    <property type="match status" value="1"/>
</dbReference>
<evidence type="ECO:0000313" key="12">
    <source>
        <dbReference type="Proteomes" id="UP001157418"/>
    </source>
</evidence>
<evidence type="ECO:0000256" key="3">
    <source>
        <dbReference type="ARBA" id="ARBA00008430"/>
    </source>
</evidence>
<evidence type="ECO:0000256" key="5">
    <source>
        <dbReference type="ARBA" id="ARBA00022499"/>
    </source>
</evidence>
<accession>A0AAU9N2P0</accession>
<name>A0AAU9N2P0_9ASTR</name>
<keyword evidence="4" id="KW-0963">Cytoplasm</keyword>
<evidence type="ECO:0000313" key="11">
    <source>
        <dbReference type="EMBL" id="CAH1427198.1"/>
    </source>
</evidence>
<organism evidence="11 12">
    <name type="scientific">Lactuca virosa</name>
    <dbReference type="NCBI Taxonomy" id="75947"/>
    <lineage>
        <taxon>Eukaryota</taxon>
        <taxon>Viridiplantae</taxon>
        <taxon>Streptophyta</taxon>
        <taxon>Embryophyta</taxon>
        <taxon>Tracheophyta</taxon>
        <taxon>Spermatophyta</taxon>
        <taxon>Magnoliopsida</taxon>
        <taxon>eudicotyledons</taxon>
        <taxon>Gunneridae</taxon>
        <taxon>Pentapetalae</taxon>
        <taxon>asterids</taxon>
        <taxon>campanulids</taxon>
        <taxon>Asterales</taxon>
        <taxon>Asteraceae</taxon>
        <taxon>Cichorioideae</taxon>
        <taxon>Cichorieae</taxon>
        <taxon>Lactucinae</taxon>
        <taxon>Lactuca</taxon>
    </lineage>
</organism>
<dbReference type="GO" id="GO:0003729">
    <property type="term" value="F:mRNA binding"/>
    <property type="evidence" value="ECO:0007669"/>
    <property type="project" value="UniProtKB-ARBA"/>
</dbReference>
<feature type="domain" description="Ubiquitin-like" evidence="10">
    <location>
        <begin position="155"/>
        <end position="230"/>
    </location>
</feature>
<dbReference type="InterPro" id="IPR029071">
    <property type="entry name" value="Ubiquitin-like_domsf"/>
</dbReference>
<dbReference type="InterPro" id="IPR050158">
    <property type="entry name" value="Ubiquitin_ubiquitin-like"/>
</dbReference>
<feature type="domain" description="Ubiquitin-like" evidence="10">
    <location>
        <begin position="232"/>
        <end position="307"/>
    </location>
</feature>
<dbReference type="AlphaFoldDB" id="A0AAU9N2P0"/>
<dbReference type="GO" id="GO:0005634">
    <property type="term" value="C:nucleus"/>
    <property type="evidence" value="ECO:0007669"/>
    <property type="project" value="UniProtKB-SubCell"/>
</dbReference>
<keyword evidence="8" id="KW-0832">Ubl conjugation</keyword>
<gene>
    <name evidence="11" type="ORF">LVIROSA_LOCUS14227</name>
</gene>
<dbReference type="SMART" id="SM00213">
    <property type="entry name" value="UBQ"/>
    <property type="match status" value="6"/>
</dbReference>
<dbReference type="PROSITE" id="PS00299">
    <property type="entry name" value="UBIQUITIN_1"/>
    <property type="match status" value="1"/>
</dbReference>
<evidence type="ECO:0000259" key="10">
    <source>
        <dbReference type="PROSITE" id="PS50053"/>
    </source>
</evidence>
<dbReference type="FunFam" id="3.10.20.90:FF:000160">
    <property type="entry name" value="Polyubiquitin-C"/>
    <property type="match status" value="1"/>
</dbReference>
<dbReference type="FunFam" id="3.10.20.90:FF:000009">
    <property type="entry name" value="Ubiquitin-60S ribosomal protein"/>
    <property type="match status" value="1"/>
</dbReference>
<dbReference type="SUPFAM" id="SSF54236">
    <property type="entry name" value="Ubiquitin-like"/>
    <property type="match status" value="6"/>
</dbReference>
<dbReference type="PRINTS" id="PR00348">
    <property type="entry name" value="UBIQUITIN"/>
</dbReference>
<feature type="domain" description="Ubiquitin-like" evidence="10">
    <location>
        <begin position="387"/>
        <end position="448"/>
    </location>
</feature>
<keyword evidence="9" id="KW-0539">Nucleus</keyword>
<sequence length="448" mass="51457">MQIFVKTLTGKTITLDVESSGSINNVKTKIQDKEVIPPDQQRLIFAGKQLEDGRTLAEYNIQKESTLHLVLRLCGGMQIFVRTPMGKTIPLEVKSSDTIGEVKSKIHDIEQIPRHEQRLIIAGENLEGPRTLEDYNIKVDSKLAFDLSLSFGDDMRIFVKTLIGKTITLEVESSETIDNVKEKIHDIEGIPWQQQRLFIAGKNLENGRILKDHNIKKESTLHLFWRSGGGDMQIFVMTQTGKTFALAVESSYTIYNVKSMIRYREGIPRHQQRLIFSQWALQDAKTLSYYNIQNESTLDLMLYLQGGCMPISVTTFIGKTIMPCLSPLTKIDSFKEMIKETEGIPVHHQRLFIAKKNLDDDDRTLKDYKIQEESILDLVLRLGGDHMRIYVEIMTWKTVMLEVESSNTIKDVKEKIKEKEGILPHQQKLIFDGKEVSDFWNMAYCNIR</sequence>
<evidence type="ECO:0000256" key="2">
    <source>
        <dbReference type="ARBA" id="ARBA00004496"/>
    </source>
</evidence>
<evidence type="ECO:0000256" key="1">
    <source>
        <dbReference type="ARBA" id="ARBA00004123"/>
    </source>
</evidence>
<evidence type="ECO:0000256" key="8">
    <source>
        <dbReference type="ARBA" id="ARBA00022843"/>
    </source>
</evidence>
<reference evidence="11 12" key="1">
    <citation type="submission" date="2022-01" db="EMBL/GenBank/DDBJ databases">
        <authorList>
            <person name="Xiong W."/>
            <person name="Schranz E."/>
        </authorList>
    </citation>
    <scope>NUCLEOTIDE SEQUENCE [LARGE SCALE GENOMIC DNA]</scope>
</reference>
<evidence type="ECO:0000256" key="7">
    <source>
        <dbReference type="ARBA" id="ARBA00022786"/>
    </source>
</evidence>
<keyword evidence="7" id="KW-0833">Ubl conjugation pathway</keyword>
<feature type="domain" description="Ubiquitin-like" evidence="10">
    <location>
        <begin position="77"/>
        <end position="152"/>
    </location>
</feature>
<comment type="similarity">
    <text evidence="3">Belongs to the ubiquitin family.</text>
</comment>
<keyword evidence="6" id="KW-0677">Repeat</keyword>
<keyword evidence="12" id="KW-1185">Reference proteome</keyword>